<gene>
    <name evidence="2" type="ORF">LTR91_004632</name>
</gene>
<protein>
    <submittedName>
        <fullName evidence="2">Uncharacterized protein</fullName>
    </submittedName>
</protein>
<evidence type="ECO:0000313" key="2">
    <source>
        <dbReference type="EMBL" id="KAK1003631.1"/>
    </source>
</evidence>
<sequence length="543" mass="59724">MRDIVKSAIYRRINRASEAPMPPTSKHPLERMNETRPLSSFAGRKRKEPSATPPIGSSNMDVVDLTDDKPPRIHIHEVNTSVKRQRLPPSEDSARPPTSRSDSVAPLDIIQKNDTKREDPARTAPASTGLLTPEITPQKQREQYENLHFADSAYATSGEVARLVEARNKHSGDVVQRSTEMASDSVIDLVNKSEHPQSPDTPKSAALRRSDSSRHSLPAATGGDTSANQIPGSTLSSTERMDAAPLEPAATPGPSTPDHTQSASQPPTQQPPVSEDIPLSSRPLHQIPEIASRFVPKTSTAENIEYTNPQKFSLKPPYWKRWTPQHYARFAEHLQSQFDPLPFAREQNLPVDEVMHCFTSVVCKPLWDADTALRKGEEGMVAQMEAVGKYGTPLRWWGREVRDEGTVVGGRRVFGELTGVERGVVVLATGEGSKCCLRLVNLGEEDVGFLKGMLSGRDRGVLWEGHAVGLPYSMSTGLRTWTMRANGKKAFAEVVGVGKGAVVLLLENEKRPTIKVDLLIDEDAAYLRTVLSKKDMAVLWPSP</sequence>
<feature type="compositionally biased region" description="Polar residues" evidence="1">
    <location>
        <begin position="223"/>
        <end position="238"/>
    </location>
</feature>
<name>A0AAN6KVL3_9PEZI</name>
<feature type="region of interest" description="Disordered" evidence="1">
    <location>
        <begin position="190"/>
        <end position="280"/>
    </location>
</feature>
<accession>A0AAN6KVL3</accession>
<dbReference type="AlphaFoldDB" id="A0AAN6KVL3"/>
<evidence type="ECO:0000313" key="3">
    <source>
        <dbReference type="Proteomes" id="UP001175353"/>
    </source>
</evidence>
<dbReference type="EMBL" id="JAUJLE010000027">
    <property type="protein sequence ID" value="KAK1003631.1"/>
    <property type="molecule type" value="Genomic_DNA"/>
</dbReference>
<keyword evidence="3" id="KW-1185">Reference proteome</keyword>
<proteinExistence type="predicted"/>
<evidence type="ECO:0000256" key="1">
    <source>
        <dbReference type="SAM" id="MobiDB-lite"/>
    </source>
</evidence>
<feature type="region of interest" description="Disordered" evidence="1">
    <location>
        <begin position="15"/>
        <end position="141"/>
    </location>
</feature>
<feature type="compositionally biased region" description="Polar residues" evidence="1">
    <location>
        <begin position="125"/>
        <end position="138"/>
    </location>
</feature>
<dbReference type="Proteomes" id="UP001175353">
    <property type="component" value="Unassembled WGS sequence"/>
</dbReference>
<feature type="compositionally biased region" description="Basic and acidic residues" evidence="1">
    <location>
        <begin position="66"/>
        <end position="77"/>
    </location>
</feature>
<dbReference type="Gene3D" id="2.30.30.700">
    <property type="entry name" value="SLA1 homology domain 1"/>
    <property type="match status" value="1"/>
</dbReference>
<comment type="caution">
    <text evidence="2">The sequence shown here is derived from an EMBL/GenBank/DDBJ whole genome shotgun (WGS) entry which is preliminary data.</text>
</comment>
<reference evidence="2" key="1">
    <citation type="submission" date="2023-06" db="EMBL/GenBank/DDBJ databases">
        <title>Black Yeasts Isolated from many extreme environments.</title>
        <authorList>
            <person name="Coleine C."/>
            <person name="Stajich J.E."/>
            <person name="Selbmann L."/>
        </authorList>
    </citation>
    <scope>NUCLEOTIDE SEQUENCE</scope>
    <source>
        <strain evidence="2">CCFEE 5200</strain>
    </source>
</reference>
<organism evidence="2 3">
    <name type="scientific">Friedmanniomyces endolithicus</name>
    <dbReference type="NCBI Taxonomy" id="329885"/>
    <lineage>
        <taxon>Eukaryota</taxon>
        <taxon>Fungi</taxon>
        <taxon>Dikarya</taxon>
        <taxon>Ascomycota</taxon>
        <taxon>Pezizomycotina</taxon>
        <taxon>Dothideomycetes</taxon>
        <taxon>Dothideomycetidae</taxon>
        <taxon>Mycosphaerellales</taxon>
        <taxon>Teratosphaeriaceae</taxon>
        <taxon>Friedmanniomyces</taxon>
    </lineage>
</organism>
<feature type="compositionally biased region" description="Basic and acidic residues" evidence="1">
    <location>
        <begin position="111"/>
        <end position="121"/>
    </location>
</feature>